<accession>A0A316MBS1</accession>
<gene>
    <name evidence="1" type="ORF">DBY38_00500</name>
</gene>
<proteinExistence type="predicted"/>
<organism evidence="1 2">
    <name type="scientific">Clostridium cadaveris</name>
    <dbReference type="NCBI Taxonomy" id="1529"/>
    <lineage>
        <taxon>Bacteria</taxon>
        <taxon>Bacillati</taxon>
        <taxon>Bacillota</taxon>
        <taxon>Clostridia</taxon>
        <taxon>Eubacteriales</taxon>
        <taxon>Clostridiaceae</taxon>
        <taxon>Clostridium</taxon>
    </lineage>
</organism>
<dbReference type="EMBL" id="QAMZ01000003">
    <property type="protein sequence ID" value="PWL55806.1"/>
    <property type="molecule type" value="Genomic_DNA"/>
</dbReference>
<comment type="caution">
    <text evidence="1">The sequence shown here is derived from an EMBL/GenBank/DDBJ whole genome shotgun (WGS) entry which is preliminary data.</text>
</comment>
<sequence>MKSKLPVDLKYLFENKYIECMQILIILFLNNKKRKGVVFEELLYYFTLISSVNEDGDNYYINEKYIQNNYLASEEKIRNDLIILSNQNFVEIRVEKFNKKNEMYIKLSEIGKKTVETLENEYYINELKKGEYLIQFKKFSAKSQKGVLRGNED</sequence>
<dbReference type="Proteomes" id="UP000246114">
    <property type="component" value="Unassembled WGS sequence"/>
</dbReference>
<reference evidence="1 2" key="1">
    <citation type="submission" date="2018-03" db="EMBL/GenBank/DDBJ databases">
        <title>The uncultured portion of the human microbiome is neutrally assembled.</title>
        <authorList>
            <person name="Jeraldo P."/>
            <person name="Boardman L."/>
            <person name="White B.A."/>
            <person name="Nelson H."/>
            <person name="Goldenfeld N."/>
            <person name="Chia N."/>
        </authorList>
    </citation>
    <scope>NUCLEOTIDE SEQUENCE [LARGE SCALE GENOMIC DNA]</scope>
    <source>
        <strain evidence="1">CIM:MAG 903</strain>
    </source>
</reference>
<dbReference type="AlphaFoldDB" id="A0A316MBS1"/>
<name>A0A316MBS1_9CLOT</name>
<evidence type="ECO:0008006" key="3">
    <source>
        <dbReference type="Google" id="ProtNLM"/>
    </source>
</evidence>
<evidence type="ECO:0000313" key="2">
    <source>
        <dbReference type="Proteomes" id="UP000246114"/>
    </source>
</evidence>
<protein>
    <recommendedName>
        <fullName evidence="3">DUF4364 domain-containing protein</fullName>
    </recommendedName>
</protein>
<evidence type="ECO:0000313" key="1">
    <source>
        <dbReference type="EMBL" id="PWL55806.1"/>
    </source>
</evidence>